<evidence type="ECO:0000313" key="2">
    <source>
        <dbReference type="EMBL" id="MEX0379970.1"/>
    </source>
</evidence>
<accession>A0ABV3S0N0</accession>
<sequence>MNLNYLAIDIGGTNLKYGVIDHSGILIEKHSEPTETTSLSAFLEQLTRIVTHYTDQIKGVGISVPGKVDHKDDTIYGGGALRFLDQVNLPKLLNSQVPISVENDGKSAALAELWLGNLKAVQNGAAVVLGTGVGGGLIFNGQLYAGSHFQAGELSFMSVGQNLNNEDNWIGRRGSAVLMIERIATEIGLSNKYDGYAVFEAINQRHEVAWPIFEAYANEIAHLIYNVQAIVDVDRVVIGGGISAQKIVTTTIQQAYDKLFHSNEIVTSVLTSVEILPSKFANDANLYGAIYHLLMTINKEV</sequence>
<dbReference type="InterPro" id="IPR043129">
    <property type="entry name" value="ATPase_NBD"/>
</dbReference>
<dbReference type="Gene3D" id="3.30.420.40">
    <property type="match status" value="2"/>
</dbReference>
<organism evidence="2 3">
    <name type="scientific">Leuconostoc aquikimchii</name>
    <dbReference type="NCBI Taxonomy" id="3236804"/>
    <lineage>
        <taxon>Bacteria</taxon>
        <taxon>Bacillati</taxon>
        <taxon>Bacillota</taxon>
        <taxon>Bacilli</taxon>
        <taxon>Lactobacillales</taxon>
        <taxon>Lactobacillaceae</taxon>
        <taxon>Leuconostoc</taxon>
    </lineage>
</organism>
<dbReference type="PANTHER" id="PTHR18964:SF170">
    <property type="entry name" value="SUGAR KINASE"/>
    <property type="match status" value="1"/>
</dbReference>
<comment type="similarity">
    <text evidence="1">Belongs to the ROK (NagC/XylR) family.</text>
</comment>
<protein>
    <submittedName>
        <fullName evidence="2">ROK family protein</fullName>
    </submittedName>
</protein>
<comment type="caution">
    <text evidence="2">The sequence shown here is derived from an EMBL/GenBank/DDBJ whole genome shotgun (WGS) entry which is preliminary data.</text>
</comment>
<dbReference type="RefSeq" id="WP_367973403.1">
    <property type="nucleotide sequence ID" value="NZ_JBFPEQ010000001.1"/>
</dbReference>
<evidence type="ECO:0000313" key="3">
    <source>
        <dbReference type="Proteomes" id="UP001556617"/>
    </source>
</evidence>
<keyword evidence="3" id="KW-1185">Reference proteome</keyword>
<name>A0ABV3S0N0_9LACO</name>
<dbReference type="PANTHER" id="PTHR18964">
    <property type="entry name" value="ROK (REPRESSOR, ORF, KINASE) FAMILY"/>
    <property type="match status" value="1"/>
</dbReference>
<dbReference type="InterPro" id="IPR000600">
    <property type="entry name" value="ROK"/>
</dbReference>
<dbReference type="Proteomes" id="UP001556617">
    <property type="component" value="Unassembled WGS sequence"/>
</dbReference>
<dbReference type="CDD" id="cd24152">
    <property type="entry name" value="ASKHA_NBD_ROK-like"/>
    <property type="match status" value="1"/>
</dbReference>
<gene>
    <name evidence="2" type="ORF">AB3K24_01145</name>
</gene>
<dbReference type="Pfam" id="PF00480">
    <property type="entry name" value="ROK"/>
    <property type="match status" value="1"/>
</dbReference>
<reference evidence="2 3" key="1">
    <citation type="submission" date="2024-07" db="EMBL/GenBank/DDBJ databases">
        <authorList>
            <person name="Yun M."/>
        </authorList>
    </citation>
    <scope>NUCLEOTIDE SEQUENCE [LARGE SCALE GENOMIC DNA]</scope>
    <source>
        <strain evidence="2 3">MS01</strain>
    </source>
</reference>
<dbReference type="EMBL" id="JBFPER010000001">
    <property type="protein sequence ID" value="MEX0379970.1"/>
    <property type="molecule type" value="Genomic_DNA"/>
</dbReference>
<evidence type="ECO:0000256" key="1">
    <source>
        <dbReference type="ARBA" id="ARBA00006479"/>
    </source>
</evidence>
<proteinExistence type="inferred from homology"/>
<dbReference type="SUPFAM" id="SSF53067">
    <property type="entry name" value="Actin-like ATPase domain"/>
    <property type="match status" value="1"/>
</dbReference>